<dbReference type="RefSeq" id="WP_030151285.1">
    <property type="nucleotide sequence ID" value="NZ_JOFV01000007.1"/>
</dbReference>
<dbReference type="OrthoDB" id="9808049at2"/>
<dbReference type="PANTHER" id="PTHR43539">
    <property type="entry name" value="FLAVIN-BINDING MONOOXYGENASE-LIKE PROTEIN (AFU_ORTHOLOGUE AFUA_4G09220)"/>
    <property type="match status" value="1"/>
</dbReference>
<dbReference type="Pfam" id="PF13738">
    <property type="entry name" value="Pyr_redox_3"/>
    <property type="match status" value="1"/>
</dbReference>
<proteinExistence type="predicted"/>
<dbReference type="Proteomes" id="UP000289805">
    <property type="component" value="Unassembled WGS sequence"/>
</dbReference>
<evidence type="ECO:0000313" key="5">
    <source>
        <dbReference type="Proteomes" id="UP000290517"/>
    </source>
</evidence>
<reference evidence="4 5" key="1">
    <citation type="submission" date="2019-01" db="EMBL/GenBank/DDBJ databases">
        <title>Oerskovia turbata Genome sequencing and assembly.</title>
        <authorList>
            <person name="Dou T."/>
        </authorList>
    </citation>
    <scope>NUCLEOTIDE SEQUENCE [LARGE SCALE GENOMIC DNA]</scope>
    <source>
        <strain evidence="3 4">JCM12123</strain>
        <strain evidence="2 5">JCM3160</strain>
    </source>
</reference>
<evidence type="ECO:0000313" key="2">
    <source>
        <dbReference type="EMBL" id="RXR24889.1"/>
    </source>
</evidence>
<dbReference type="EMBL" id="SDJR01000008">
    <property type="protein sequence ID" value="RXR24889.1"/>
    <property type="molecule type" value="Genomic_DNA"/>
</dbReference>
<organism evidence="3 4">
    <name type="scientific">Oerskovia turbata</name>
    <dbReference type="NCBI Taxonomy" id="1713"/>
    <lineage>
        <taxon>Bacteria</taxon>
        <taxon>Bacillati</taxon>
        <taxon>Actinomycetota</taxon>
        <taxon>Actinomycetes</taxon>
        <taxon>Micrococcales</taxon>
        <taxon>Cellulomonadaceae</taxon>
        <taxon>Oerskovia</taxon>
    </lineage>
</organism>
<dbReference type="SUPFAM" id="SSF51905">
    <property type="entry name" value="FAD/NAD(P)-binding domain"/>
    <property type="match status" value="2"/>
</dbReference>
<comment type="caution">
    <text evidence="3">The sequence shown here is derived from an EMBL/GenBank/DDBJ whole genome shotgun (WGS) entry which is preliminary data.</text>
</comment>
<dbReference type="STRING" id="1713.GCA_000718325_01763"/>
<dbReference type="EMBL" id="SDJQ01000009">
    <property type="protein sequence ID" value="RXR34907.1"/>
    <property type="molecule type" value="Genomic_DNA"/>
</dbReference>
<dbReference type="GO" id="GO:0050660">
    <property type="term" value="F:flavin adenine dinucleotide binding"/>
    <property type="evidence" value="ECO:0007669"/>
    <property type="project" value="TreeGrafter"/>
</dbReference>
<name>A0A4Q1KXI6_9CELL</name>
<keyword evidence="5" id="KW-1185">Reference proteome</keyword>
<dbReference type="AlphaFoldDB" id="A0A4Q1KXI6"/>
<accession>A0A4Q1KXI6</accession>
<dbReference type="InterPro" id="IPR036188">
    <property type="entry name" value="FAD/NAD-bd_sf"/>
</dbReference>
<dbReference type="PRINTS" id="PR00469">
    <property type="entry name" value="PNDRDTASEII"/>
</dbReference>
<evidence type="ECO:0000313" key="4">
    <source>
        <dbReference type="Proteomes" id="UP000289805"/>
    </source>
</evidence>
<protein>
    <submittedName>
        <fullName evidence="3">NAD(P)/FAD-dependent oxidoreductase</fullName>
    </submittedName>
</protein>
<dbReference type="PANTHER" id="PTHR43539:SF78">
    <property type="entry name" value="FLAVIN-CONTAINING MONOOXYGENASE"/>
    <property type="match status" value="1"/>
</dbReference>
<dbReference type="Proteomes" id="UP000290517">
    <property type="component" value="Unassembled WGS sequence"/>
</dbReference>
<dbReference type="Gene3D" id="3.50.50.60">
    <property type="entry name" value="FAD/NAD(P)-binding domain"/>
    <property type="match status" value="1"/>
</dbReference>
<evidence type="ECO:0000313" key="3">
    <source>
        <dbReference type="EMBL" id="RXR34907.1"/>
    </source>
</evidence>
<dbReference type="InterPro" id="IPR050982">
    <property type="entry name" value="Auxin_biosynth/cation_transpt"/>
</dbReference>
<keyword evidence="1" id="KW-0560">Oxidoreductase</keyword>
<gene>
    <name evidence="2" type="ORF">EQW73_13790</name>
    <name evidence="3" type="ORF">EQW78_06790</name>
</gene>
<sequence length="358" mass="38268">MTSSTPVIIVGAGQAGLAAAGAARAVGLDLLVLEAGSRPTGSWSGYYDSLRLFSPARYSALPGLPFGGDLDRYPTRDEVVEYLERYAEHVGVEIRTGARVESVEQAGAEFTVRTNDGQERRAAAVIAASGSFGSPVLPALPGLESFTGQVLHSATYRSPLDFAGKRVVVVGGGNSAVQIAHELNGVTQVRLATRSPITFAAQRRAGRDLHYWFKLTGFDVLPTPWMQRLVTKPLVLDTGTYRSAIASGSLDRREVFSELTGSEVVWADGTREQVDAVILATGFRPALEYLRPLGALDDLGSPLHRGGISTTHPGLGYVGLELQRSFSSNTLRGVGRDAAHVATVLASRIRDRRSPARR</sequence>
<evidence type="ECO:0000256" key="1">
    <source>
        <dbReference type="ARBA" id="ARBA00023002"/>
    </source>
</evidence>
<dbReference type="GO" id="GO:0004497">
    <property type="term" value="F:monooxygenase activity"/>
    <property type="evidence" value="ECO:0007669"/>
    <property type="project" value="TreeGrafter"/>
</dbReference>
<dbReference type="PRINTS" id="PR00368">
    <property type="entry name" value="FADPNR"/>
</dbReference>